<protein>
    <submittedName>
        <fullName evidence="2">Uncharacterized protein</fullName>
    </submittedName>
</protein>
<feature type="compositionally biased region" description="Basic and acidic residues" evidence="1">
    <location>
        <begin position="68"/>
        <end position="77"/>
    </location>
</feature>
<feature type="region of interest" description="Disordered" evidence="1">
    <location>
        <begin position="1"/>
        <end position="22"/>
    </location>
</feature>
<evidence type="ECO:0000256" key="1">
    <source>
        <dbReference type="SAM" id="MobiDB-lite"/>
    </source>
</evidence>
<sequence>MARIPVKEDWGKEADENPFPTGGMMTFDGGLVYVFVSQPQLTPLAAVGRRGREMEDEKIPAPTLPFRRGKEMEEKKKPVPTLSPPQTVEKMEIKKKKEASPHLNPHRSR</sequence>
<feature type="compositionally biased region" description="Basic and acidic residues" evidence="1">
    <location>
        <begin position="1"/>
        <end position="15"/>
    </location>
</feature>
<feature type="region of interest" description="Disordered" evidence="1">
    <location>
        <begin position="47"/>
        <end position="109"/>
    </location>
</feature>
<reference evidence="2" key="1">
    <citation type="journal article" date="2012" name="Nature">
        <title>The oyster genome reveals stress adaptation and complexity of shell formation.</title>
        <authorList>
            <person name="Zhang G."/>
            <person name="Fang X."/>
            <person name="Guo X."/>
            <person name="Li L."/>
            <person name="Luo R."/>
            <person name="Xu F."/>
            <person name="Yang P."/>
            <person name="Zhang L."/>
            <person name="Wang X."/>
            <person name="Qi H."/>
            <person name="Xiong Z."/>
            <person name="Que H."/>
            <person name="Xie Y."/>
            <person name="Holland P.W."/>
            <person name="Paps J."/>
            <person name="Zhu Y."/>
            <person name="Wu F."/>
            <person name="Chen Y."/>
            <person name="Wang J."/>
            <person name="Peng C."/>
            <person name="Meng J."/>
            <person name="Yang L."/>
            <person name="Liu J."/>
            <person name="Wen B."/>
            <person name="Zhang N."/>
            <person name="Huang Z."/>
            <person name="Zhu Q."/>
            <person name="Feng Y."/>
            <person name="Mount A."/>
            <person name="Hedgecock D."/>
            <person name="Xu Z."/>
            <person name="Liu Y."/>
            <person name="Domazet-Loso T."/>
            <person name="Du Y."/>
            <person name="Sun X."/>
            <person name="Zhang S."/>
            <person name="Liu B."/>
            <person name="Cheng P."/>
            <person name="Jiang X."/>
            <person name="Li J."/>
            <person name="Fan D."/>
            <person name="Wang W."/>
            <person name="Fu W."/>
            <person name="Wang T."/>
            <person name="Wang B."/>
            <person name="Zhang J."/>
            <person name="Peng Z."/>
            <person name="Li Y."/>
            <person name="Li N."/>
            <person name="Wang J."/>
            <person name="Chen M."/>
            <person name="He Y."/>
            <person name="Tan F."/>
            <person name="Song X."/>
            <person name="Zheng Q."/>
            <person name="Huang R."/>
            <person name="Yang H."/>
            <person name="Du X."/>
            <person name="Chen L."/>
            <person name="Yang M."/>
            <person name="Gaffney P.M."/>
            <person name="Wang S."/>
            <person name="Luo L."/>
            <person name="She Z."/>
            <person name="Ming Y."/>
            <person name="Huang W."/>
            <person name="Zhang S."/>
            <person name="Huang B."/>
            <person name="Zhang Y."/>
            <person name="Qu T."/>
            <person name="Ni P."/>
            <person name="Miao G."/>
            <person name="Wang J."/>
            <person name="Wang Q."/>
            <person name="Steinberg C.E."/>
            <person name="Wang H."/>
            <person name="Li N."/>
            <person name="Qian L."/>
            <person name="Zhang G."/>
            <person name="Li Y."/>
            <person name="Yang H."/>
            <person name="Liu X."/>
            <person name="Wang J."/>
            <person name="Yin Y."/>
            <person name="Wang J."/>
        </authorList>
    </citation>
    <scope>NUCLEOTIDE SEQUENCE [LARGE SCALE GENOMIC DNA]</scope>
    <source>
        <strain evidence="2">05x7-T-G4-1.051#20</strain>
    </source>
</reference>
<gene>
    <name evidence="2" type="ORF">CGI_10026324</name>
</gene>
<dbReference type="AlphaFoldDB" id="K1PJF1"/>
<evidence type="ECO:0000313" key="2">
    <source>
        <dbReference type="EMBL" id="EKC24082.1"/>
    </source>
</evidence>
<dbReference type="InParanoid" id="K1PJF1"/>
<proteinExistence type="predicted"/>
<dbReference type="EMBL" id="JH818180">
    <property type="protein sequence ID" value="EKC24082.1"/>
    <property type="molecule type" value="Genomic_DNA"/>
</dbReference>
<name>K1PJF1_MAGGI</name>
<accession>K1PJF1</accession>
<feature type="compositionally biased region" description="Basic and acidic residues" evidence="1">
    <location>
        <begin position="50"/>
        <end position="59"/>
    </location>
</feature>
<organism evidence="2">
    <name type="scientific">Magallana gigas</name>
    <name type="common">Pacific oyster</name>
    <name type="synonym">Crassostrea gigas</name>
    <dbReference type="NCBI Taxonomy" id="29159"/>
    <lineage>
        <taxon>Eukaryota</taxon>
        <taxon>Metazoa</taxon>
        <taxon>Spiralia</taxon>
        <taxon>Lophotrochozoa</taxon>
        <taxon>Mollusca</taxon>
        <taxon>Bivalvia</taxon>
        <taxon>Autobranchia</taxon>
        <taxon>Pteriomorphia</taxon>
        <taxon>Ostreida</taxon>
        <taxon>Ostreoidea</taxon>
        <taxon>Ostreidae</taxon>
        <taxon>Magallana</taxon>
    </lineage>
</organism>
<dbReference type="HOGENOM" id="CLU_2186465_0_0_1"/>